<evidence type="ECO:0000256" key="18">
    <source>
        <dbReference type="ARBA" id="ARBA00024631"/>
    </source>
</evidence>
<dbReference type="PANTHER" id="PTHR13038:SF10">
    <property type="entry name" value="AUTOPHAGY-RELATED PROTEIN 9"/>
    <property type="match status" value="1"/>
</dbReference>
<comment type="subcellular location">
    <subcellularLocation>
        <location evidence="1">Cytoplasmic vesicle membrane</location>
        <topology evidence="1">Multi-pass membrane protein</topology>
    </subcellularLocation>
    <subcellularLocation>
        <location evidence="2">Endoplasmic reticulum membrane</location>
        <topology evidence="2">Multi-pass membrane protein</topology>
    </subcellularLocation>
    <subcellularLocation>
        <location evidence="4">Golgi apparatus membrane</location>
        <topology evidence="4">Multi-pass membrane protein</topology>
    </subcellularLocation>
    <subcellularLocation>
        <location evidence="3 19">Preautophagosomal structure membrane</location>
        <topology evidence="3 19">Multi-pass membrane protein</topology>
    </subcellularLocation>
</comment>
<dbReference type="RefSeq" id="XP_031003469.1">
    <property type="nucleotide sequence ID" value="XM_031151598.1"/>
</dbReference>
<comment type="caution">
    <text evidence="19">Lacks conserved residue(s) required for the propagation of feature annotation.</text>
</comment>
<gene>
    <name evidence="21" type="primary">atg9</name>
    <name evidence="21" type="ORF">LHYA1_G006663</name>
</gene>
<keyword evidence="9 19" id="KW-1133">Transmembrane helix</keyword>
<dbReference type="PANTHER" id="PTHR13038">
    <property type="entry name" value="APG9 AUTOPHAGY 9"/>
    <property type="match status" value="1"/>
</dbReference>
<dbReference type="GO" id="GO:0034045">
    <property type="term" value="C:phagophore assembly site membrane"/>
    <property type="evidence" value="ECO:0007669"/>
    <property type="project" value="UniProtKB-SubCell"/>
</dbReference>
<evidence type="ECO:0000256" key="19">
    <source>
        <dbReference type="RuleBase" id="RU364027"/>
    </source>
</evidence>
<evidence type="ECO:0000256" key="17">
    <source>
        <dbReference type="ARBA" id="ARBA00024621"/>
    </source>
</evidence>
<keyword evidence="7 19" id="KW-0813">Transport</keyword>
<comment type="catalytic activity">
    <reaction evidence="17">
        <text>a 1,2-diacyl-sn-glycero-3-phospho-(1D-myo-inositol-3-phosphate)(in) = a 1,2-diacyl-sn-glycero-3-phospho-(1D-myo-inositol-3-phosphate)(out)</text>
        <dbReference type="Rhea" id="RHEA:67920"/>
        <dbReference type="ChEBI" id="CHEBI:58088"/>
    </reaction>
</comment>
<dbReference type="GO" id="GO:0061709">
    <property type="term" value="P:reticulophagy"/>
    <property type="evidence" value="ECO:0007669"/>
    <property type="project" value="TreeGrafter"/>
</dbReference>
<dbReference type="GO" id="GO:0005776">
    <property type="term" value="C:autophagosome"/>
    <property type="evidence" value="ECO:0007669"/>
    <property type="project" value="TreeGrafter"/>
</dbReference>
<feature type="region of interest" description="Disordered" evidence="20">
    <location>
        <begin position="55"/>
        <end position="189"/>
    </location>
</feature>
<keyword evidence="14" id="KW-0968">Cytoplasmic vesicle</keyword>
<evidence type="ECO:0000256" key="1">
    <source>
        <dbReference type="ARBA" id="ARBA00004439"/>
    </source>
</evidence>
<organism evidence="21 22">
    <name type="scientific">Lachnellula hyalina</name>
    <dbReference type="NCBI Taxonomy" id="1316788"/>
    <lineage>
        <taxon>Eukaryota</taxon>
        <taxon>Fungi</taxon>
        <taxon>Dikarya</taxon>
        <taxon>Ascomycota</taxon>
        <taxon>Pezizomycotina</taxon>
        <taxon>Leotiomycetes</taxon>
        <taxon>Helotiales</taxon>
        <taxon>Lachnaceae</taxon>
        <taxon>Lachnellula</taxon>
    </lineage>
</organism>
<dbReference type="GO" id="GO:0005789">
    <property type="term" value="C:endoplasmic reticulum membrane"/>
    <property type="evidence" value="ECO:0007669"/>
    <property type="project" value="UniProtKB-SubCell"/>
</dbReference>
<dbReference type="GeneID" id="41986861"/>
<evidence type="ECO:0000256" key="14">
    <source>
        <dbReference type="ARBA" id="ARBA00023329"/>
    </source>
</evidence>
<comment type="similarity">
    <text evidence="5 19">Belongs to the ATG9 family.</text>
</comment>
<dbReference type="AlphaFoldDB" id="A0A8H8QZ25"/>
<keyword evidence="12 19" id="KW-0445">Lipid transport</keyword>
<evidence type="ECO:0000256" key="15">
    <source>
        <dbReference type="ARBA" id="ARBA00024479"/>
    </source>
</evidence>
<evidence type="ECO:0000256" key="2">
    <source>
        <dbReference type="ARBA" id="ARBA00004477"/>
    </source>
</evidence>
<sequence length="933" mass="105998">MMTSNILSRLLPTNPTGRSIYDDLRAHDEGSESDLEERAGLALDEANLQFRDDELGNADFNDEDSRITSESTAFLPAAQRDGPHGRGAERRGKTQGDRSKWLPQSPRLIEEDGDDEVPHSLLMEGSEMPGPSSPSQPRVRQTLQPMRQPPIPGPPNRENRAHWEAAQAQQRLHQEPTSERPQATPQRAGMLTGSARDKAMWRWINVTNLDNFMAEVYDYYLGAGIWCILLARTVDLATSIFVAVFTTFLTQCVEYDRISSSRKLSEVIVPKCTSKISGMPNVAIWLFTLYSLFQVYQLMVDVPRLIRLRDFYEQLLVIPDSDMQTVLWQDVVARIMALRDANPITVEKISPSNRKYLGSNSKERLDAHDIANRLMRKENYLIALFNKDILDLTLQFPFLGARQLFSRTLLWNLDWCIMGLIFNEYGQVRQLVLKDSHRKQLSDGLKARFMFAGYMNAILAPVIILYLMVLYFFRYFNEYKKDPAAIGSRRYTPLAEWKFREFNELHHLFHQRLNMSYPFASRYLDQFPKVKTAHFARFVAFVAGAIVSVLVVTTLLDPELFLTFQITPDRTVAFYVTLLGAVWAAMNGTIPEENLVFDPEYALRNVIDYTHYKPPHWENRLHSDEVKREFATLYQMKIMIFLEEILNIIITPFLLWFSLSRCSDQIIDFFREFTVHVDGVGYVCSFAVFDFKRGDGRGAPQGKDRADLRDDYYSTKHGKMTASYYGFIDNYLLNPKTGVQGHVPPGMRQQQQHQFHPPPAFPGLMSPTLGGDMQTSRMGRSERRLGSRAPGVGGPQSSRTPRFAPTGAQGSPMTSILLDPHHQPSTSGFGGRSGRRTGTSRSQYQARNNIIEEPTEDEDEPSNGKNKKQGRGSSNLHESVVGLEESRWETSPTRATSKDAEDEGDGEAAEGGVLGLFYQFHKAQTDGRTGINI</sequence>
<comment type="catalytic activity">
    <reaction evidence="16">
        <text>a 1,2-diacyl-sn-glycero-3-phosphoethanolamine(in) = a 1,2-diacyl-sn-glycero-3-phosphoethanolamine(out)</text>
        <dbReference type="Rhea" id="RHEA:38895"/>
        <dbReference type="ChEBI" id="CHEBI:64612"/>
    </reaction>
</comment>
<dbReference type="GO" id="GO:0034727">
    <property type="term" value="P:piecemeal microautophagy of the nucleus"/>
    <property type="evidence" value="ECO:0007669"/>
    <property type="project" value="TreeGrafter"/>
</dbReference>
<feature type="compositionally biased region" description="Low complexity" evidence="20">
    <location>
        <begin position="123"/>
        <end position="137"/>
    </location>
</feature>
<accession>A0A8H8QZ25</accession>
<evidence type="ECO:0000256" key="10">
    <source>
        <dbReference type="ARBA" id="ARBA00023006"/>
    </source>
</evidence>
<dbReference type="Proteomes" id="UP000431533">
    <property type="component" value="Unassembled WGS sequence"/>
</dbReference>
<dbReference type="InterPro" id="IPR007241">
    <property type="entry name" value="Autophagy-rel_prot_9"/>
</dbReference>
<evidence type="ECO:0000256" key="7">
    <source>
        <dbReference type="ARBA" id="ARBA00022448"/>
    </source>
</evidence>
<evidence type="ECO:0000256" key="5">
    <source>
        <dbReference type="ARBA" id="ARBA00006185"/>
    </source>
</evidence>
<evidence type="ECO:0000256" key="6">
    <source>
        <dbReference type="ARBA" id="ARBA00018074"/>
    </source>
</evidence>
<feature type="compositionally biased region" description="Basic and acidic residues" evidence="20">
    <location>
        <begin position="81"/>
        <end position="100"/>
    </location>
</feature>
<feature type="region of interest" description="Disordered" evidence="20">
    <location>
        <begin position="739"/>
        <end position="910"/>
    </location>
</feature>
<feature type="transmembrane region" description="Helical" evidence="19">
    <location>
        <begin position="638"/>
        <end position="659"/>
    </location>
</feature>
<feature type="transmembrane region" description="Helical" evidence="19">
    <location>
        <begin position="449"/>
        <end position="473"/>
    </location>
</feature>
<dbReference type="OrthoDB" id="2020634at2759"/>
<dbReference type="EMBL" id="QGMH01000121">
    <property type="protein sequence ID" value="TVY24681.1"/>
    <property type="molecule type" value="Genomic_DNA"/>
</dbReference>
<comment type="catalytic activity">
    <reaction evidence="18">
        <text>a 1,2-diacyl-sn-glycero-3-phosphocholine(in) = a 1,2-diacyl-sn-glycero-3-phosphocholine(out)</text>
        <dbReference type="Rhea" id="RHEA:38571"/>
        <dbReference type="ChEBI" id="CHEBI:57643"/>
    </reaction>
</comment>
<feature type="compositionally biased region" description="Low complexity" evidence="20">
    <location>
        <begin position="836"/>
        <end position="852"/>
    </location>
</feature>
<evidence type="ECO:0000313" key="21">
    <source>
        <dbReference type="EMBL" id="TVY24681.1"/>
    </source>
</evidence>
<comment type="catalytic activity">
    <reaction evidence="15">
        <text>a 1,2-diacyl-sn-glycero-3-phospho-L-serine(in) = a 1,2-diacyl-sn-glycero-3-phospho-L-serine(out)</text>
        <dbReference type="Rhea" id="RHEA:38663"/>
        <dbReference type="ChEBI" id="CHEBI:57262"/>
    </reaction>
</comment>
<evidence type="ECO:0000256" key="8">
    <source>
        <dbReference type="ARBA" id="ARBA00022692"/>
    </source>
</evidence>
<dbReference type="GO" id="GO:0000422">
    <property type="term" value="P:autophagy of mitochondrion"/>
    <property type="evidence" value="ECO:0007669"/>
    <property type="project" value="TreeGrafter"/>
</dbReference>
<dbReference type="GO" id="GO:0000139">
    <property type="term" value="C:Golgi membrane"/>
    <property type="evidence" value="ECO:0007669"/>
    <property type="project" value="UniProtKB-SubCell"/>
</dbReference>
<keyword evidence="13 19" id="KW-0472">Membrane</keyword>
<protein>
    <recommendedName>
        <fullName evidence="6 19">Autophagy-related protein 9</fullName>
    </recommendedName>
</protein>
<comment type="function">
    <text evidence="19">Phospholipid scramblase involved in autophagy. Cycles between the preautophagosomal structure/phagophore assembly site (PAS) and the cytoplasmic vesicle pool and supplies membrane for the growing autophagosome. Lipid scramblase activity plays a key role in preautophagosomal structure/phagophore assembly by distributing the phospholipids that arrive through ATG2 from the cytoplasmic to the luminal leaflet of the bilayer, thereby driving autophagosomal membrane expansion.</text>
</comment>
<comment type="caution">
    <text evidence="21">The sequence shown here is derived from an EMBL/GenBank/DDBJ whole genome shotgun (WGS) entry which is preliminary data.</text>
</comment>
<evidence type="ECO:0000256" key="11">
    <source>
        <dbReference type="ARBA" id="ARBA00023034"/>
    </source>
</evidence>
<keyword evidence="10 19" id="KW-0072">Autophagy</keyword>
<evidence type="ECO:0000256" key="9">
    <source>
        <dbReference type="ARBA" id="ARBA00022989"/>
    </source>
</evidence>
<evidence type="ECO:0000256" key="12">
    <source>
        <dbReference type="ARBA" id="ARBA00023055"/>
    </source>
</evidence>
<keyword evidence="8 19" id="KW-0812">Transmembrane</keyword>
<evidence type="ECO:0000256" key="4">
    <source>
        <dbReference type="ARBA" id="ARBA00004653"/>
    </source>
</evidence>
<evidence type="ECO:0000256" key="16">
    <source>
        <dbReference type="ARBA" id="ARBA00024615"/>
    </source>
</evidence>
<keyword evidence="22" id="KW-1185">Reference proteome</keyword>
<evidence type="ECO:0000256" key="13">
    <source>
        <dbReference type="ARBA" id="ARBA00023136"/>
    </source>
</evidence>
<evidence type="ECO:0000313" key="22">
    <source>
        <dbReference type="Proteomes" id="UP000431533"/>
    </source>
</evidence>
<dbReference type="GO" id="GO:0030659">
    <property type="term" value="C:cytoplasmic vesicle membrane"/>
    <property type="evidence" value="ECO:0007669"/>
    <property type="project" value="UniProtKB-SubCell"/>
</dbReference>
<reference evidence="21 22" key="1">
    <citation type="submission" date="2018-05" db="EMBL/GenBank/DDBJ databases">
        <title>Genome sequencing and assembly of the regulated plant pathogen Lachnellula willkommii and related sister species for the development of diagnostic species identification markers.</title>
        <authorList>
            <person name="Giroux E."/>
            <person name="Bilodeau G."/>
        </authorList>
    </citation>
    <scope>NUCLEOTIDE SEQUENCE [LARGE SCALE GENOMIC DNA]</scope>
    <source>
        <strain evidence="21 22">CBS 185.66</strain>
    </source>
</reference>
<dbReference type="GO" id="GO:0034497">
    <property type="term" value="P:protein localization to phagophore assembly site"/>
    <property type="evidence" value="ECO:0007669"/>
    <property type="project" value="TreeGrafter"/>
</dbReference>
<proteinExistence type="inferred from homology"/>
<evidence type="ECO:0000256" key="3">
    <source>
        <dbReference type="ARBA" id="ARBA00004511"/>
    </source>
</evidence>
<feature type="transmembrane region" description="Helical" evidence="19">
    <location>
        <begin position="535"/>
        <end position="556"/>
    </location>
</feature>
<evidence type="ECO:0000256" key="20">
    <source>
        <dbReference type="SAM" id="MobiDB-lite"/>
    </source>
</evidence>
<dbReference type="Pfam" id="PF04109">
    <property type="entry name" value="ATG9"/>
    <property type="match status" value="1"/>
</dbReference>
<keyword evidence="11" id="KW-0333">Golgi apparatus</keyword>
<name>A0A8H8QZ25_9HELO</name>
<dbReference type="GO" id="GO:0006869">
    <property type="term" value="P:lipid transport"/>
    <property type="evidence" value="ECO:0007669"/>
    <property type="project" value="UniProtKB-KW"/>
</dbReference>